<dbReference type="PROSITE" id="PS00675">
    <property type="entry name" value="SIGMA54_INTERACT_1"/>
    <property type="match status" value="1"/>
</dbReference>
<keyword evidence="10" id="KW-1185">Reference proteome</keyword>
<reference evidence="9 10" key="1">
    <citation type="submission" date="2023-07" db="EMBL/GenBank/DDBJ databases">
        <title>Genomic Encyclopedia of Type Strains, Phase IV (KMG-IV): sequencing the most valuable type-strain genomes for metagenomic binning, comparative biology and taxonomic classification.</title>
        <authorList>
            <person name="Goeker M."/>
        </authorList>
    </citation>
    <scope>NUCLEOTIDE SEQUENCE [LARGE SCALE GENOMIC DNA]</scope>
    <source>
        <strain evidence="9 10">DSM 3770</strain>
    </source>
</reference>
<dbReference type="Gene3D" id="3.30.450.40">
    <property type="match status" value="1"/>
</dbReference>
<dbReference type="Gene3D" id="1.10.10.60">
    <property type="entry name" value="Homeodomain-like"/>
    <property type="match status" value="1"/>
</dbReference>
<keyword evidence="5" id="KW-0238">DNA-binding</keyword>
<evidence type="ECO:0000313" key="9">
    <source>
        <dbReference type="EMBL" id="MDQ0503596.1"/>
    </source>
</evidence>
<dbReference type="InterPro" id="IPR027417">
    <property type="entry name" value="P-loop_NTPase"/>
</dbReference>
<dbReference type="PANTHER" id="PTHR32071">
    <property type="entry name" value="TRANSCRIPTIONAL REGULATORY PROTEIN"/>
    <property type="match status" value="1"/>
</dbReference>
<feature type="domain" description="Sigma-54 factor interaction" evidence="8">
    <location>
        <begin position="324"/>
        <end position="544"/>
    </location>
</feature>
<comment type="caution">
    <text evidence="9">The sequence shown here is derived from an EMBL/GenBank/DDBJ whole genome shotgun (WGS) entry which is preliminary data.</text>
</comment>
<evidence type="ECO:0000259" key="8">
    <source>
        <dbReference type="PROSITE" id="PS50045"/>
    </source>
</evidence>
<gene>
    <name evidence="9" type="ORF">QOZ94_000366</name>
</gene>
<dbReference type="Pfam" id="PF25601">
    <property type="entry name" value="AAA_lid_14"/>
    <property type="match status" value="1"/>
</dbReference>
<evidence type="ECO:0000313" key="10">
    <source>
        <dbReference type="Proteomes" id="UP001241747"/>
    </source>
</evidence>
<dbReference type="InterPro" id="IPR025662">
    <property type="entry name" value="Sigma_54_int_dom_ATP-bd_1"/>
</dbReference>
<evidence type="ECO:0000256" key="7">
    <source>
        <dbReference type="ARBA" id="ARBA00023163"/>
    </source>
</evidence>
<keyword evidence="2" id="KW-0067">ATP-binding</keyword>
<dbReference type="Pfam" id="PF00158">
    <property type="entry name" value="Sigma54_activat"/>
    <property type="match status" value="1"/>
</dbReference>
<dbReference type="InterPro" id="IPR009057">
    <property type="entry name" value="Homeodomain-like_sf"/>
</dbReference>
<dbReference type="PANTHER" id="PTHR32071:SF77">
    <property type="entry name" value="TRANSCRIPTIONAL REGULATORY PROTEIN"/>
    <property type="match status" value="1"/>
</dbReference>
<dbReference type="PROSITE" id="PS50045">
    <property type="entry name" value="SIGMA54_INTERACT_4"/>
    <property type="match status" value="1"/>
</dbReference>
<dbReference type="InterPro" id="IPR003018">
    <property type="entry name" value="GAF"/>
</dbReference>
<dbReference type="InterPro" id="IPR025944">
    <property type="entry name" value="Sigma_54_int_dom_CS"/>
</dbReference>
<organism evidence="9 10">
    <name type="scientific">Xanthobacter agilis</name>
    <dbReference type="NCBI Taxonomy" id="47492"/>
    <lineage>
        <taxon>Bacteria</taxon>
        <taxon>Pseudomonadati</taxon>
        <taxon>Pseudomonadota</taxon>
        <taxon>Alphaproteobacteria</taxon>
        <taxon>Hyphomicrobiales</taxon>
        <taxon>Xanthobacteraceae</taxon>
        <taxon>Xanthobacter</taxon>
    </lineage>
</organism>
<dbReference type="InterPro" id="IPR002197">
    <property type="entry name" value="HTH_Fis"/>
</dbReference>
<dbReference type="Gene3D" id="3.40.50.300">
    <property type="entry name" value="P-loop containing nucleotide triphosphate hydrolases"/>
    <property type="match status" value="1"/>
</dbReference>
<keyword evidence="7" id="KW-0804">Transcription</keyword>
<keyword evidence="3" id="KW-0902">Two-component regulatory system</keyword>
<dbReference type="SUPFAM" id="SSF46689">
    <property type="entry name" value="Homeodomain-like"/>
    <property type="match status" value="1"/>
</dbReference>
<dbReference type="InterPro" id="IPR058031">
    <property type="entry name" value="AAA_lid_NorR"/>
</dbReference>
<keyword evidence="4" id="KW-0805">Transcription regulation</keyword>
<dbReference type="Pfam" id="PF01590">
    <property type="entry name" value="GAF"/>
    <property type="match status" value="1"/>
</dbReference>
<dbReference type="Proteomes" id="UP001241747">
    <property type="component" value="Unassembled WGS sequence"/>
</dbReference>
<dbReference type="Pfam" id="PF02954">
    <property type="entry name" value="HTH_8"/>
    <property type="match status" value="1"/>
</dbReference>
<evidence type="ECO:0000256" key="2">
    <source>
        <dbReference type="ARBA" id="ARBA00022840"/>
    </source>
</evidence>
<evidence type="ECO:0000256" key="6">
    <source>
        <dbReference type="ARBA" id="ARBA00023159"/>
    </source>
</evidence>
<dbReference type="InterPro" id="IPR029016">
    <property type="entry name" value="GAF-like_dom_sf"/>
</dbReference>
<evidence type="ECO:0000256" key="3">
    <source>
        <dbReference type="ARBA" id="ARBA00023012"/>
    </source>
</evidence>
<name>A0ABU0L905_XANAG</name>
<keyword evidence="6" id="KW-0010">Activator</keyword>
<dbReference type="InterPro" id="IPR003593">
    <property type="entry name" value="AAA+_ATPase"/>
</dbReference>
<keyword evidence="1" id="KW-0547">Nucleotide-binding</keyword>
<sequence>MRTDPMPRDQRRSLARRCFLEGEPVPEGLVSASVLRSWERSRHYGLSVGDKVLHGPIRAPDLRDARAGLQALLNIAVPELGRLHEALPHGQWMLACISDAGVVLTSIGRVKAGELSSGLRAGNRLHEPAAGTTGPGCALAERRPVIISAGEHYLDEASRFSCAAVPLFDHLGRMVGVLNASSSSDCRPIQLLDALVLSSKAIQRELVRHQTAAAYLHFHARADMLGTPLEGVLAIGPDGEIVGANDDARGALREGAADLEGLAVEALLGCSLARLLDGVGDAPRRLVLGNGLCLHARVERPRKARLALAAGRPGADRGAAEETEPAISRALRHVTHAMQRQLPVLIQGETGTGKEVFARASHAASARAQGPFVAVNCSAIPADLIEAELFGYEDGAFTGARRGGASGRFEQAHGGTVLLDEIGDMPLALQPKLLRVLQERRIARLGGGAERPIDVAVVCATHLDLEALVAQKRFREDLYYRINGVRVSLPPLRERADFPQIVAHILQREGGGFQLSDDAFAIIAAFSWPGNIRQLDTVLRFAITALECEGERGGIIEIDHLPDDFRAAARRAPGLSAPGARLTQEVSSLERGIVREALAARDGNRTHAARDLGISRATLYRKLGPAVRRPPDDPV</sequence>
<evidence type="ECO:0000256" key="5">
    <source>
        <dbReference type="ARBA" id="ARBA00023125"/>
    </source>
</evidence>
<evidence type="ECO:0000256" key="4">
    <source>
        <dbReference type="ARBA" id="ARBA00023015"/>
    </source>
</evidence>
<dbReference type="PROSITE" id="PS00688">
    <property type="entry name" value="SIGMA54_INTERACT_3"/>
    <property type="match status" value="1"/>
</dbReference>
<dbReference type="CDD" id="cd00009">
    <property type="entry name" value="AAA"/>
    <property type="match status" value="1"/>
</dbReference>
<dbReference type="InterPro" id="IPR002078">
    <property type="entry name" value="Sigma_54_int"/>
</dbReference>
<dbReference type="PROSITE" id="PS00676">
    <property type="entry name" value="SIGMA54_INTERACT_2"/>
    <property type="match status" value="1"/>
</dbReference>
<protein>
    <submittedName>
        <fullName evidence="9">Transcriptional regulator of acetoin/glycerol metabolism</fullName>
    </submittedName>
</protein>
<dbReference type="SMART" id="SM00382">
    <property type="entry name" value="AAA"/>
    <property type="match status" value="1"/>
</dbReference>
<accession>A0ABU0L905</accession>
<proteinExistence type="predicted"/>
<dbReference type="Gene3D" id="1.10.8.60">
    <property type="match status" value="1"/>
</dbReference>
<evidence type="ECO:0000256" key="1">
    <source>
        <dbReference type="ARBA" id="ARBA00022741"/>
    </source>
</evidence>
<dbReference type="EMBL" id="JAUSVY010000001">
    <property type="protein sequence ID" value="MDQ0503596.1"/>
    <property type="molecule type" value="Genomic_DNA"/>
</dbReference>
<dbReference type="RefSeq" id="WP_307499610.1">
    <property type="nucleotide sequence ID" value="NZ_JAUSVY010000001.1"/>
</dbReference>
<dbReference type="InterPro" id="IPR025943">
    <property type="entry name" value="Sigma_54_int_dom_ATP-bd_2"/>
</dbReference>
<dbReference type="SUPFAM" id="SSF52540">
    <property type="entry name" value="P-loop containing nucleoside triphosphate hydrolases"/>
    <property type="match status" value="1"/>
</dbReference>